<dbReference type="Proteomes" id="UP000019102">
    <property type="component" value="Unassembled WGS sequence"/>
</dbReference>
<dbReference type="SUPFAM" id="SSF53300">
    <property type="entry name" value="vWA-like"/>
    <property type="match status" value="1"/>
</dbReference>
<dbReference type="eggNOG" id="COG2304">
    <property type="taxonomic scope" value="Bacteria"/>
</dbReference>
<dbReference type="STRING" id="1298598.JCM21714_3624"/>
<gene>
    <name evidence="1" type="ORF">JCM21714_3624</name>
</gene>
<evidence type="ECO:0000313" key="1">
    <source>
        <dbReference type="EMBL" id="GAE94466.1"/>
    </source>
</evidence>
<dbReference type="OrthoDB" id="9783818at2"/>
<sequence length="112" mass="12249">MKEAKDALASFNGSNHTNLIYLVSDGIETCDGDPIAVAESLADSDAQPIINIIGFHVDADAQQQLQQMADVSGGIFATAYNKQELNEEFKRTEKALAAWERWKENALSSTNM</sequence>
<dbReference type="AlphaFoldDB" id="W4VMW3"/>
<evidence type="ECO:0000313" key="2">
    <source>
        <dbReference type="Proteomes" id="UP000019102"/>
    </source>
</evidence>
<organism evidence="1 2">
    <name type="scientific">Gracilibacillus boraciitolerans JCM 21714</name>
    <dbReference type="NCBI Taxonomy" id="1298598"/>
    <lineage>
        <taxon>Bacteria</taxon>
        <taxon>Bacillati</taxon>
        <taxon>Bacillota</taxon>
        <taxon>Bacilli</taxon>
        <taxon>Bacillales</taxon>
        <taxon>Bacillaceae</taxon>
        <taxon>Gracilibacillus</taxon>
    </lineage>
</organism>
<dbReference type="InterPro" id="IPR036465">
    <property type="entry name" value="vWFA_dom_sf"/>
</dbReference>
<keyword evidence="2" id="KW-1185">Reference proteome</keyword>
<dbReference type="EMBL" id="BAVS01000025">
    <property type="protein sequence ID" value="GAE94466.1"/>
    <property type="molecule type" value="Genomic_DNA"/>
</dbReference>
<proteinExistence type="predicted"/>
<dbReference type="Gene3D" id="3.40.50.410">
    <property type="entry name" value="von Willebrand factor, type A domain"/>
    <property type="match status" value="1"/>
</dbReference>
<name>W4VMW3_9BACI</name>
<dbReference type="RefSeq" id="WP_035725022.1">
    <property type="nucleotide sequence ID" value="NZ_BAVS01000025.1"/>
</dbReference>
<protein>
    <submittedName>
        <fullName evidence="1">D-amino acid dehydrogenase large subunit</fullName>
    </submittedName>
</protein>
<comment type="caution">
    <text evidence="1">The sequence shown here is derived from an EMBL/GenBank/DDBJ whole genome shotgun (WGS) entry which is preliminary data.</text>
</comment>
<reference evidence="1 2" key="1">
    <citation type="journal article" date="2014" name="Genome Announc.">
        <title>Draft Genome Sequence of the Boron-Tolerant and Moderately Halotolerant Bacterium Gracilibacillus boraciitolerans JCM 21714T.</title>
        <authorList>
            <person name="Ahmed I."/>
            <person name="Oshima K."/>
            <person name="Suda W."/>
            <person name="Kitamura K."/>
            <person name="Iida T."/>
            <person name="Ohmori Y."/>
            <person name="Fujiwara T."/>
            <person name="Hattori M."/>
            <person name="Ohkuma M."/>
        </authorList>
    </citation>
    <scope>NUCLEOTIDE SEQUENCE [LARGE SCALE GENOMIC DNA]</scope>
    <source>
        <strain evidence="1 2">JCM 21714</strain>
    </source>
</reference>
<accession>W4VMW3</accession>